<name>A0A8S5T9I4_9CAUD</name>
<evidence type="ECO:0000313" key="1">
    <source>
        <dbReference type="EMBL" id="DAF59800.1"/>
    </source>
</evidence>
<dbReference type="EMBL" id="BK032777">
    <property type="protein sequence ID" value="DAF59800.1"/>
    <property type="molecule type" value="Genomic_DNA"/>
</dbReference>
<reference evidence="1" key="1">
    <citation type="journal article" date="2021" name="Proc. Natl. Acad. Sci. U.S.A.">
        <title>A Catalog of Tens of Thousands of Viruses from Human Metagenomes Reveals Hidden Associations with Chronic Diseases.</title>
        <authorList>
            <person name="Tisza M.J."/>
            <person name="Buck C.B."/>
        </authorList>
    </citation>
    <scope>NUCLEOTIDE SEQUENCE</scope>
    <source>
        <strain evidence="1">Ct47y1</strain>
    </source>
</reference>
<accession>A0A8S5T9I4</accession>
<organism evidence="1">
    <name type="scientific">Siphoviridae sp. ct47y1</name>
    <dbReference type="NCBI Taxonomy" id="2827775"/>
    <lineage>
        <taxon>Viruses</taxon>
        <taxon>Duplodnaviria</taxon>
        <taxon>Heunggongvirae</taxon>
        <taxon>Uroviricota</taxon>
        <taxon>Caudoviricetes</taxon>
    </lineage>
</organism>
<protein>
    <submittedName>
        <fullName evidence="1">Uncharacterized protein</fullName>
    </submittedName>
</protein>
<sequence length="29" mass="3351">MAVPNQQYKPGIIPRLFHKNSVVSTLFQH</sequence>
<proteinExistence type="predicted"/>